<protein>
    <recommendedName>
        <fullName evidence="6">Glycosyltransferase</fullName>
    </recommendedName>
</protein>
<evidence type="ECO:0008006" key="6">
    <source>
        <dbReference type="Google" id="ProtNLM"/>
    </source>
</evidence>
<dbReference type="FunFam" id="3.40.50.2000:FF:000060">
    <property type="entry name" value="Glycosyltransferase"/>
    <property type="match status" value="1"/>
</dbReference>
<keyword evidence="2" id="KW-0328">Glycosyltransferase</keyword>
<accession>A0AAD4XQ37</accession>
<gene>
    <name evidence="4" type="ORF">MKW98_003791</name>
</gene>
<evidence type="ECO:0000256" key="2">
    <source>
        <dbReference type="ARBA" id="ARBA00022676"/>
    </source>
</evidence>
<evidence type="ECO:0000256" key="1">
    <source>
        <dbReference type="ARBA" id="ARBA00009995"/>
    </source>
</evidence>
<dbReference type="EMBL" id="JAJJMB010004716">
    <property type="protein sequence ID" value="KAI3942192.1"/>
    <property type="molecule type" value="Genomic_DNA"/>
</dbReference>
<dbReference type="Gene3D" id="3.40.50.2000">
    <property type="entry name" value="Glycogen Phosphorylase B"/>
    <property type="match status" value="2"/>
</dbReference>
<dbReference type="GO" id="GO:0035251">
    <property type="term" value="F:UDP-glucosyltransferase activity"/>
    <property type="evidence" value="ECO:0007669"/>
    <property type="project" value="TreeGrafter"/>
</dbReference>
<proteinExistence type="inferred from homology"/>
<name>A0AAD4XQ37_9MAGN</name>
<dbReference type="Proteomes" id="UP001202328">
    <property type="component" value="Unassembled WGS sequence"/>
</dbReference>
<evidence type="ECO:0000313" key="5">
    <source>
        <dbReference type="Proteomes" id="UP001202328"/>
    </source>
</evidence>
<dbReference type="PANTHER" id="PTHR48047:SF182">
    <property type="entry name" value="GLYCOSYLTRANSFERASE"/>
    <property type="match status" value="1"/>
</dbReference>
<comment type="caution">
    <text evidence="4">The sequence shown here is derived from an EMBL/GenBank/DDBJ whole genome shotgun (WGS) entry which is preliminary data.</text>
</comment>
<keyword evidence="5" id="KW-1185">Reference proteome</keyword>
<dbReference type="CDD" id="cd03784">
    <property type="entry name" value="GT1_Gtf-like"/>
    <property type="match status" value="1"/>
</dbReference>
<keyword evidence="3" id="KW-0808">Transferase</keyword>
<dbReference type="InterPro" id="IPR002213">
    <property type="entry name" value="UDP_glucos_trans"/>
</dbReference>
<reference evidence="4" key="1">
    <citation type="submission" date="2022-04" db="EMBL/GenBank/DDBJ databases">
        <title>A functionally conserved STORR gene fusion in Papaver species that diverged 16.8 million years ago.</title>
        <authorList>
            <person name="Catania T."/>
        </authorList>
    </citation>
    <scope>NUCLEOTIDE SEQUENCE</scope>
    <source>
        <strain evidence="4">S-188037</strain>
    </source>
</reference>
<comment type="similarity">
    <text evidence="1">Belongs to the UDP-glycosyltransferase family.</text>
</comment>
<sequence>MASSEDHNKLHFVLFPLMQQGHMIPMIDMARLFAERNIIVTIVTTPANSIRFKKVVDRSVEAGLSIQLLILPFPSLETGLPQGCENIDALPSLELANKFLNAPTSLQEPFEESFVDLEPIANKFKIPRITFYGTSCFYQLCSHNILQSKILESSTLSLSDPFVVPGLPDQIKITKALLPRTLYQSSEDLKDFCCRIREAERTAYGVVVNSFQELETTYAEEYLKAKFGKVWCIGPVSLCNKEIIDKAERGNKADIDENQCLKWLNLRDPCSVVYACFGSLCTLTLSEMIELALGLEASKCPFIWVIRGGERHPELESWLHKEKFEERNKDTGLLIKGWAPQVLILSHRSIGGFLTHCGWNSTMEGVCAGSNSLNEKLIVQVLDIGVKVGVDEKFASDTKWIEKEKNKGDVEKAVKQIMEEGKEGEERRRRARDFGKRAKKAMEEGGSSHYNMTLLIQDIMQYQAKSELPCKVQKTS</sequence>
<evidence type="ECO:0000313" key="4">
    <source>
        <dbReference type="EMBL" id="KAI3942192.1"/>
    </source>
</evidence>
<dbReference type="PANTHER" id="PTHR48047">
    <property type="entry name" value="GLYCOSYLTRANSFERASE"/>
    <property type="match status" value="1"/>
</dbReference>
<evidence type="ECO:0000256" key="3">
    <source>
        <dbReference type="ARBA" id="ARBA00022679"/>
    </source>
</evidence>
<organism evidence="4 5">
    <name type="scientific">Papaver atlanticum</name>
    <dbReference type="NCBI Taxonomy" id="357466"/>
    <lineage>
        <taxon>Eukaryota</taxon>
        <taxon>Viridiplantae</taxon>
        <taxon>Streptophyta</taxon>
        <taxon>Embryophyta</taxon>
        <taxon>Tracheophyta</taxon>
        <taxon>Spermatophyta</taxon>
        <taxon>Magnoliopsida</taxon>
        <taxon>Ranunculales</taxon>
        <taxon>Papaveraceae</taxon>
        <taxon>Papaveroideae</taxon>
        <taxon>Papaver</taxon>
    </lineage>
</organism>
<dbReference type="FunFam" id="3.40.50.2000:FF:000071">
    <property type="entry name" value="Glycosyltransferase"/>
    <property type="match status" value="1"/>
</dbReference>
<dbReference type="AlphaFoldDB" id="A0AAD4XQ37"/>
<dbReference type="SUPFAM" id="SSF53756">
    <property type="entry name" value="UDP-Glycosyltransferase/glycogen phosphorylase"/>
    <property type="match status" value="1"/>
</dbReference>
<dbReference type="Pfam" id="PF00201">
    <property type="entry name" value="UDPGT"/>
    <property type="match status" value="1"/>
</dbReference>